<reference evidence="1" key="2">
    <citation type="journal article" date="2015" name="Data Brief">
        <title>Shoot transcriptome of the giant reed, Arundo donax.</title>
        <authorList>
            <person name="Barrero R.A."/>
            <person name="Guerrero F.D."/>
            <person name="Moolhuijzen P."/>
            <person name="Goolsby J.A."/>
            <person name="Tidwell J."/>
            <person name="Bellgard S.E."/>
            <person name="Bellgard M.I."/>
        </authorList>
    </citation>
    <scope>NUCLEOTIDE SEQUENCE</scope>
    <source>
        <tissue evidence="1">Shoot tissue taken approximately 20 cm above the soil surface</tissue>
    </source>
</reference>
<organism evidence="1">
    <name type="scientific">Arundo donax</name>
    <name type="common">Giant reed</name>
    <name type="synonym">Donax arundinaceus</name>
    <dbReference type="NCBI Taxonomy" id="35708"/>
    <lineage>
        <taxon>Eukaryota</taxon>
        <taxon>Viridiplantae</taxon>
        <taxon>Streptophyta</taxon>
        <taxon>Embryophyta</taxon>
        <taxon>Tracheophyta</taxon>
        <taxon>Spermatophyta</taxon>
        <taxon>Magnoliopsida</taxon>
        <taxon>Liliopsida</taxon>
        <taxon>Poales</taxon>
        <taxon>Poaceae</taxon>
        <taxon>PACMAD clade</taxon>
        <taxon>Arundinoideae</taxon>
        <taxon>Arundineae</taxon>
        <taxon>Arundo</taxon>
    </lineage>
</organism>
<sequence length="15" mass="1753">MKCKAMLPLFPQFQA</sequence>
<name>A0A0A8YKW9_ARUDO</name>
<dbReference type="EMBL" id="GBRH01270799">
    <property type="protein sequence ID" value="JAD27096.1"/>
    <property type="molecule type" value="Transcribed_RNA"/>
</dbReference>
<evidence type="ECO:0000313" key="1">
    <source>
        <dbReference type="EMBL" id="JAD27096.1"/>
    </source>
</evidence>
<accession>A0A0A8YKW9</accession>
<proteinExistence type="predicted"/>
<protein>
    <submittedName>
        <fullName evidence="1">Uncharacterized protein</fullName>
    </submittedName>
</protein>
<reference evidence="1" key="1">
    <citation type="submission" date="2014-09" db="EMBL/GenBank/DDBJ databases">
        <authorList>
            <person name="Magalhaes I.L.F."/>
            <person name="Oliveira U."/>
            <person name="Santos F.R."/>
            <person name="Vidigal T.H.D.A."/>
            <person name="Brescovit A.D."/>
            <person name="Santos A.J."/>
        </authorList>
    </citation>
    <scope>NUCLEOTIDE SEQUENCE</scope>
    <source>
        <tissue evidence="1">Shoot tissue taken approximately 20 cm above the soil surface</tissue>
    </source>
</reference>